<dbReference type="Pfam" id="PF02518">
    <property type="entry name" value="HATPase_c"/>
    <property type="match status" value="1"/>
</dbReference>
<dbReference type="Gene3D" id="1.10.287.130">
    <property type="match status" value="1"/>
</dbReference>
<dbReference type="SUPFAM" id="SSF55890">
    <property type="entry name" value="Sporulation response regulatory protein Spo0B"/>
    <property type="match status" value="1"/>
</dbReference>
<dbReference type="PROSITE" id="PS50109">
    <property type="entry name" value="HIS_KIN"/>
    <property type="match status" value="1"/>
</dbReference>
<dbReference type="InterPro" id="IPR000014">
    <property type="entry name" value="PAS"/>
</dbReference>
<evidence type="ECO:0000256" key="9">
    <source>
        <dbReference type="ARBA" id="ARBA00022777"/>
    </source>
</evidence>
<dbReference type="Proteomes" id="UP000037854">
    <property type="component" value="Unassembled WGS sequence"/>
</dbReference>
<dbReference type="InterPro" id="IPR004358">
    <property type="entry name" value="Sig_transdc_His_kin-like_C"/>
</dbReference>
<comment type="caution">
    <text evidence="16">The sequence shown here is derived from an EMBL/GenBank/DDBJ whole genome shotgun (WGS) entry which is preliminary data.</text>
</comment>
<dbReference type="PANTHER" id="PTHR43547:SF3">
    <property type="entry name" value="SENSOR PROTEIN CITS"/>
    <property type="match status" value="1"/>
</dbReference>
<dbReference type="PRINTS" id="PR00344">
    <property type="entry name" value="BCTRLSENSOR"/>
</dbReference>
<comment type="catalytic activity">
    <reaction evidence="1">
        <text>ATP + protein L-histidine = ADP + protein N-phospho-L-histidine.</text>
        <dbReference type="EC" id="2.7.13.3"/>
    </reaction>
</comment>
<dbReference type="SUPFAM" id="SSF55785">
    <property type="entry name" value="PYP-like sensor domain (PAS domain)"/>
    <property type="match status" value="1"/>
</dbReference>
<dbReference type="SMART" id="SM00091">
    <property type="entry name" value="PAS"/>
    <property type="match status" value="1"/>
</dbReference>
<accession>A0ABR5MGX8</accession>
<evidence type="ECO:0000256" key="8">
    <source>
        <dbReference type="ARBA" id="ARBA00022741"/>
    </source>
</evidence>
<feature type="transmembrane region" description="Helical" evidence="13">
    <location>
        <begin position="13"/>
        <end position="35"/>
    </location>
</feature>
<dbReference type="InterPro" id="IPR029151">
    <property type="entry name" value="Sensor-like_sf"/>
</dbReference>
<dbReference type="InterPro" id="IPR016120">
    <property type="entry name" value="Sig_transdc_His_kin_SpoOB"/>
</dbReference>
<keyword evidence="8" id="KW-0547">Nucleotide-binding</keyword>
<keyword evidence="9" id="KW-0418">Kinase</keyword>
<keyword evidence="7 13" id="KW-0812">Transmembrane</keyword>
<feature type="domain" description="Histidine kinase" evidence="14">
    <location>
        <begin position="337"/>
        <end position="527"/>
    </location>
</feature>
<evidence type="ECO:0000256" key="2">
    <source>
        <dbReference type="ARBA" id="ARBA00004651"/>
    </source>
</evidence>
<dbReference type="InterPro" id="IPR005467">
    <property type="entry name" value="His_kinase_dom"/>
</dbReference>
<dbReference type="EC" id="2.7.13.3" evidence="3"/>
<dbReference type="PANTHER" id="PTHR43547">
    <property type="entry name" value="TWO-COMPONENT HISTIDINE KINASE"/>
    <property type="match status" value="1"/>
</dbReference>
<evidence type="ECO:0000256" key="12">
    <source>
        <dbReference type="ARBA" id="ARBA00023012"/>
    </source>
</evidence>
<gene>
    <name evidence="16" type="ORF">AFL42_13880</name>
</gene>
<evidence type="ECO:0000259" key="14">
    <source>
        <dbReference type="PROSITE" id="PS50109"/>
    </source>
</evidence>
<keyword evidence="10" id="KW-0067">ATP-binding</keyword>
<evidence type="ECO:0000256" key="10">
    <source>
        <dbReference type="ARBA" id="ARBA00022840"/>
    </source>
</evidence>
<keyword evidence="5" id="KW-0597">Phosphoprotein</keyword>
<name>A0ABR5MGX8_9BACI</name>
<dbReference type="SUPFAM" id="SSF55874">
    <property type="entry name" value="ATPase domain of HSP90 chaperone/DNA topoisomerase II/histidine kinase"/>
    <property type="match status" value="1"/>
</dbReference>
<keyword evidence="11 13" id="KW-1133">Transmembrane helix</keyword>
<comment type="subcellular location">
    <subcellularLocation>
        <location evidence="2">Cell membrane</location>
        <topology evidence="2">Multi-pass membrane protein</topology>
    </subcellularLocation>
</comment>
<dbReference type="Pfam" id="PF13188">
    <property type="entry name" value="PAS_8"/>
    <property type="match status" value="1"/>
</dbReference>
<dbReference type="InterPro" id="IPR036890">
    <property type="entry name" value="HATPase_C_sf"/>
</dbReference>
<reference evidence="16 17" key="1">
    <citation type="submission" date="2015-07" db="EMBL/GenBank/DDBJ databases">
        <title>High-quality draft genome sequence of Oceanobacillus caeni HM6, a bacillus isolated from a human feces.</title>
        <authorList>
            <person name="Kumar J."/>
            <person name="Verma M.K."/>
            <person name="Pandey R."/>
            <person name="Bhambi M."/>
            <person name="Chauhan N."/>
        </authorList>
    </citation>
    <scope>NUCLEOTIDE SEQUENCE [LARGE SCALE GENOMIC DNA]</scope>
    <source>
        <strain evidence="16 17">HM6</strain>
    </source>
</reference>
<keyword evidence="4" id="KW-1003">Cell membrane</keyword>
<dbReference type="InterPro" id="IPR003594">
    <property type="entry name" value="HATPase_dom"/>
</dbReference>
<dbReference type="EMBL" id="LGTK01000059">
    <property type="protein sequence ID" value="KPH72139.1"/>
    <property type="molecule type" value="Genomic_DNA"/>
</dbReference>
<protein>
    <recommendedName>
        <fullName evidence="3">histidine kinase</fullName>
        <ecNumber evidence="3">2.7.13.3</ecNumber>
    </recommendedName>
</protein>
<dbReference type="SUPFAM" id="SSF103190">
    <property type="entry name" value="Sensory domain-like"/>
    <property type="match status" value="1"/>
</dbReference>
<feature type="domain" description="PAS" evidence="15">
    <location>
        <begin position="215"/>
        <end position="252"/>
    </location>
</feature>
<evidence type="ECO:0000256" key="1">
    <source>
        <dbReference type="ARBA" id="ARBA00000085"/>
    </source>
</evidence>
<sequence>MKRLANVRLKVKILGLIILLVLLIVSLLTVTYTVIDYKKEMKNAENSAIQTARTLSYMPSIQESMFSNKDKERMYIFEHVTGETGATGILLENKNGQVYSNLSQSISDELVKGRSSYKAFVFESAYVRNVTIKDKTYLLGIAPIILDYETYRKVEGTVAVVFDKDEIKKRAISGLENIVIVSIVVLIAGIFGGVMLTKNIQKDTLGLEPFEITSLYKRRNAILQSIKEGVIAVDSTGYITMMNSSAEQILGIKGIKKGVPLNKLFTSQDIIDIIMSPKQMNDVEIQYNGRTIIVNTMPFLDGDNKIGTVTSFRDKTEIKNMINTISEVKQYSEDLRAQTHEFTNKLYVLLGLLQLGKNKDAIHFIQDITQIQELNSDIIFNHIQDEKVQAILLGKLAKASENKLEFVIDSNSSLEKLPTKFELVPLLVIISNLIDNAFEAVSNIMKGKVTFFTTDIGNDIIFEVSDNGMGIKDEVLPHLFEKGSSIKGIKRGFGLANVKHELDQLGGFIEFETSKDGTVFTVFLPKD</sequence>
<organism evidence="16 17">
    <name type="scientific">Oceanobacillus caeni</name>
    <dbReference type="NCBI Taxonomy" id="405946"/>
    <lineage>
        <taxon>Bacteria</taxon>
        <taxon>Bacillati</taxon>
        <taxon>Bacillota</taxon>
        <taxon>Bacilli</taxon>
        <taxon>Bacillales</taxon>
        <taxon>Bacillaceae</taxon>
        <taxon>Oceanobacillus</taxon>
    </lineage>
</organism>
<evidence type="ECO:0000256" key="7">
    <source>
        <dbReference type="ARBA" id="ARBA00022692"/>
    </source>
</evidence>
<dbReference type="PROSITE" id="PS50112">
    <property type="entry name" value="PAS"/>
    <property type="match status" value="1"/>
</dbReference>
<evidence type="ECO:0000256" key="4">
    <source>
        <dbReference type="ARBA" id="ARBA00022475"/>
    </source>
</evidence>
<feature type="transmembrane region" description="Helical" evidence="13">
    <location>
        <begin position="178"/>
        <end position="196"/>
    </location>
</feature>
<evidence type="ECO:0000259" key="15">
    <source>
        <dbReference type="PROSITE" id="PS50112"/>
    </source>
</evidence>
<evidence type="ECO:0000256" key="3">
    <source>
        <dbReference type="ARBA" id="ARBA00012438"/>
    </source>
</evidence>
<dbReference type="SMART" id="SM00387">
    <property type="entry name" value="HATPase_c"/>
    <property type="match status" value="1"/>
</dbReference>
<evidence type="ECO:0000256" key="6">
    <source>
        <dbReference type="ARBA" id="ARBA00022679"/>
    </source>
</evidence>
<keyword evidence="13" id="KW-0472">Membrane</keyword>
<evidence type="ECO:0000313" key="17">
    <source>
        <dbReference type="Proteomes" id="UP000037854"/>
    </source>
</evidence>
<evidence type="ECO:0000313" key="16">
    <source>
        <dbReference type="EMBL" id="KPH72139.1"/>
    </source>
</evidence>
<dbReference type="RefSeq" id="WP_060668960.1">
    <property type="nucleotide sequence ID" value="NZ_LGTK01000059.1"/>
</dbReference>
<proteinExistence type="predicted"/>
<dbReference type="InterPro" id="IPR035965">
    <property type="entry name" value="PAS-like_dom_sf"/>
</dbReference>
<dbReference type="Gene3D" id="3.30.450.20">
    <property type="entry name" value="PAS domain"/>
    <property type="match status" value="1"/>
</dbReference>
<keyword evidence="12" id="KW-0902">Two-component regulatory system</keyword>
<evidence type="ECO:0000256" key="11">
    <source>
        <dbReference type="ARBA" id="ARBA00022989"/>
    </source>
</evidence>
<evidence type="ECO:0000256" key="5">
    <source>
        <dbReference type="ARBA" id="ARBA00022553"/>
    </source>
</evidence>
<dbReference type="Gene3D" id="3.30.565.10">
    <property type="entry name" value="Histidine kinase-like ATPase, C-terminal domain"/>
    <property type="match status" value="1"/>
</dbReference>
<keyword evidence="17" id="KW-1185">Reference proteome</keyword>
<keyword evidence="6" id="KW-0808">Transferase</keyword>
<evidence type="ECO:0000256" key="13">
    <source>
        <dbReference type="SAM" id="Phobius"/>
    </source>
</evidence>